<dbReference type="InterPro" id="IPR043129">
    <property type="entry name" value="ATPase_NBD"/>
</dbReference>
<dbReference type="InterPro" id="IPR052911">
    <property type="entry name" value="Corrinoid_activation_enz"/>
</dbReference>
<evidence type="ECO:0000313" key="2">
    <source>
        <dbReference type="EMBL" id="GGP22260.1"/>
    </source>
</evidence>
<accession>A0A830GVS8</accession>
<evidence type="ECO:0000259" key="1">
    <source>
        <dbReference type="PROSITE" id="PS51085"/>
    </source>
</evidence>
<dbReference type="InterPro" id="IPR041414">
    <property type="entry name" value="Raco-like_middle"/>
</dbReference>
<feature type="domain" description="2Fe-2S ferredoxin-type" evidence="1">
    <location>
        <begin position="4"/>
        <end position="92"/>
    </location>
</feature>
<dbReference type="AlphaFoldDB" id="A0A830GVS8"/>
<dbReference type="Pfam" id="PF17650">
    <property type="entry name" value="RACo_linker"/>
    <property type="match status" value="1"/>
</dbReference>
<dbReference type="PROSITE" id="PS51085">
    <property type="entry name" value="2FE2S_FER_2"/>
    <property type="match status" value="1"/>
</dbReference>
<dbReference type="SUPFAM" id="SSF53067">
    <property type="entry name" value="Actin-like ATPase domain"/>
    <property type="match status" value="1"/>
</dbReference>
<name>A0A830GVS8_9CREN</name>
<dbReference type="Gene3D" id="3.30.420.480">
    <property type="entry name" value="Domain of unknown function (DUF4445)"/>
    <property type="match status" value="1"/>
</dbReference>
<dbReference type="GO" id="GO:0051536">
    <property type="term" value="F:iron-sulfur cluster binding"/>
    <property type="evidence" value="ECO:0007669"/>
    <property type="project" value="InterPro"/>
</dbReference>
<protein>
    <submittedName>
        <fullName evidence="2">Ferredoxin</fullName>
    </submittedName>
</protein>
<reference evidence="2" key="1">
    <citation type="journal article" date="2014" name="Int. J. Syst. Evol. Microbiol.">
        <title>Complete genome sequence of Corynebacterium casei LMG S-19264T (=DSM 44701T), isolated from a smear-ripened cheese.</title>
        <authorList>
            <consortium name="US DOE Joint Genome Institute (JGI-PGF)"/>
            <person name="Walter F."/>
            <person name="Albersmeier A."/>
            <person name="Kalinowski J."/>
            <person name="Ruckert C."/>
        </authorList>
    </citation>
    <scope>NUCLEOTIDE SEQUENCE</scope>
    <source>
        <strain evidence="2">JCM 10088</strain>
    </source>
</reference>
<dbReference type="Gene3D" id="3.10.20.30">
    <property type="match status" value="1"/>
</dbReference>
<evidence type="ECO:0000313" key="3">
    <source>
        <dbReference type="Proteomes" id="UP000610960"/>
    </source>
</evidence>
<dbReference type="InterPro" id="IPR042259">
    <property type="entry name" value="Raco-like_middle_sf"/>
</dbReference>
<dbReference type="Pfam" id="PF14574">
    <property type="entry name" value="RACo_C_ter"/>
    <property type="match status" value="1"/>
</dbReference>
<keyword evidence="3" id="KW-1185">Reference proteome</keyword>
<dbReference type="PANTHER" id="PTHR42895">
    <property type="entry name" value="IRON-SULFUR CLUSTER-BINDING PROTEIN-RELATED"/>
    <property type="match status" value="1"/>
</dbReference>
<sequence length="575" mass="60428">MWRASSGVLMVEVKVRDRPIRLIDALWEAGIPVEGLCGGMGLCGKCVVKVIRGSDNLNPRTPREAGLDHDERLACMAWAMRGSVDVEPVRRSGSNFVAIGYEPTVPLKPAVRMIKSKLSQPTLENQVPDDVNLMRESGSRPRHLWVYRKMPQALRDCGWSVNVVSFEGDVIDVRCDGDVLGAAIDIGSTKIAVHLVNMRSGDTAAYGVTENPQVTYGVDIISRAAAAMSDARAAEQLRSITIKAINELIARLANDAGSSVLDVAAAAVAGNTVMTQLFLGISINNLVQSPYIPSIGLPSIFAADDVGLSINPAAPVLVLPSVAGFIGGDAVADALAAGMHRPGGPRLLIDIGTNTEVMLRVGDKILAASAPAGSAIEGVGISSGVRAVDGAIEAVQVIDGKLRAVTIGNKSPIGITGTGLIDLAAALLQLGAMSRSGKLIPGPFVETINGVPAVIIDGVTVTQRDIRLLQEAKAAIQSTWKALLRLAGVAESDLAAVYIAGSFGTHLNPNSAAYIGLIPRSRVIFLGNASISGAKLVLRNFDYWSYATRVVESIKVVETAAMGNYEKAFLESTLF</sequence>
<gene>
    <name evidence="2" type="ORF">GCM10007981_17610</name>
</gene>
<dbReference type="EMBL" id="BMNL01000004">
    <property type="protein sequence ID" value="GGP22260.1"/>
    <property type="molecule type" value="Genomic_DNA"/>
</dbReference>
<dbReference type="InterPro" id="IPR027980">
    <property type="entry name" value="RACo_C"/>
</dbReference>
<dbReference type="InterPro" id="IPR012675">
    <property type="entry name" value="Beta-grasp_dom_sf"/>
</dbReference>
<comment type="caution">
    <text evidence="2">The sequence shown here is derived from an EMBL/GenBank/DDBJ whole genome shotgun (WGS) entry which is preliminary data.</text>
</comment>
<dbReference type="Proteomes" id="UP000610960">
    <property type="component" value="Unassembled WGS sequence"/>
</dbReference>
<dbReference type="Pfam" id="PF17651">
    <property type="entry name" value="Raco_middle"/>
    <property type="match status" value="1"/>
</dbReference>
<dbReference type="InterPro" id="IPR036010">
    <property type="entry name" value="2Fe-2S_ferredoxin-like_sf"/>
</dbReference>
<dbReference type="InterPro" id="IPR040506">
    <property type="entry name" value="RACo_linker"/>
</dbReference>
<dbReference type="InterPro" id="IPR001041">
    <property type="entry name" value="2Fe-2S_ferredoxin-type"/>
</dbReference>
<organism evidence="2 3">
    <name type="scientific">Thermocladium modestius</name>
    <dbReference type="NCBI Taxonomy" id="62609"/>
    <lineage>
        <taxon>Archaea</taxon>
        <taxon>Thermoproteota</taxon>
        <taxon>Thermoprotei</taxon>
        <taxon>Thermoproteales</taxon>
        <taxon>Thermoproteaceae</taxon>
        <taxon>Thermocladium</taxon>
    </lineage>
</organism>
<dbReference type="PANTHER" id="PTHR42895:SF2">
    <property type="entry name" value="IRON-SULFUR CLUSTER PROTEIN"/>
    <property type="match status" value="1"/>
</dbReference>
<dbReference type="SUPFAM" id="SSF54292">
    <property type="entry name" value="2Fe-2S ferredoxin-like"/>
    <property type="match status" value="1"/>
</dbReference>
<proteinExistence type="predicted"/>
<dbReference type="Pfam" id="PF00111">
    <property type="entry name" value="Fer2"/>
    <property type="match status" value="1"/>
</dbReference>
<reference evidence="2" key="2">
    <citation type="submission" date="2020-09" db="EMBL/GenBank/DDBJ databases">
        <authorList>
            <person name="Sun Q."/>
            <person name="Ohkuma M."/>
        </authorList>
    </citation>
    <scope>NUCLEOTIDE SEQUENCE</scope>
    <source>
        <strain evidence="2">JCM 10088</strain>
    </source>
</reference>